<sequence length="54" mass="6083">MNTVNKIEYLVNMYQVSPMTALKVLDKNQTNLLNASADLAKELVQPEEIATFNI</sequence>
<evidence type="ECO:0000313" key="2">
    <source>
        <dbReference type="Proteomes" id="UP000828678"/>
    </source>
</evidence>
<gene>
    <name evidence="1" type="primary">67</name>
    <name evidence="1" type="ORF">AH03_67</name>
</gene>
<accession>A0AAE7X0D6</accession>
<dbReference type="Proteomes" id="UP000828678">
    <property type="component" value="Segment"/>
</dbReference>
<name>A0AAE7X0D6_9CAUD</name>
<dbReference type="EMBL" id="MZ501266">
    <property type="protein sequence ID" value="QZA70477.1"/>
    <property type="molecule type" value="Genomic_DNA"/>
</dbReference>
<keyword evidence="2" id="KW-1185">Reference proteome</keyword>
<reference evidence="1" key="1">
    <citation type="submission" date="2021-07" db="EMBL/GenBank/DDBJ databases">
        <authorList>
            <person name="Roth S.J."/>
            <person name="Krukonis G.P."/>
            <person name="Delesalle V.A."/>
        </authorList>
    </citation>
    <scope>NUCLEOTIDE SEQUENCE</scope>
</reference>
<proteinExistence type="predicted"/>
<protein>
    <submittedName>
        <fullName evidence="1">Uncharacterized protein</fullName>
    </submittedName>
</protein>
<evidence type="ECO:0000313" key="1">
    <source>
        <dbReference type="EMBL" id="QZA70477.1"/>
    </source>
</evidence>
<organism evidence="1 2">
    <name type="scientific">Erwinia phage AH03</name>
    <dbReference type="NCBI Taxonomy" id="2869568"/>
    <lineage>
        <taxon>Viruses</taxon>
        <taxon>Duplodnaviria</taxon>
        <taxon>Heunggongvirae</taxon>
        <taxon>Uroviricota</taxon>
        <taxon>Caudoviricetes</taxon>
        <taxon>Ahotrevirus</taxon>
        <taxon>Ahotrevirus AH03</taxon>
    </lineage>
</organism>